<dbReference type="InterPro" id="IPR018299">
    <property type="entry name" value="Alkaline_phosphatase_AS"/>
</dbReference>
<dbReference type="EMBL" id="JANPWB010000010">
    <property type="protein sequence ID" value="KAJ1142152.1"/>
    <property type="molecule type" value="Genomic_DNA"/>
</dbReference>
<evidence type="ECO:0000256" key="9">
    <source>
        <dbReference type="ARBA" id="ARBA00022723"/>
    </source>
</evidence>
<evidence type="ECO:0000256" key="20">
    <source>
        <dbReference type="ARBA" id="ARBA00036923"/>
    </source>
</evidence>
<comment type="subcellular location">
    <subcellularLocation>
        <location evidence="2">Cell membrane</location>
        <topology evidence="2">Lipid-anchor</topology>
        <topology evidence="2">GPI-anchor</topology>
    </subcellularLocation>
    <subcellularLocation>
        <location evidence="21">Extracellular vesicle membrane</location>
        <topology evidence="21">Lipid-anchor</topology>
        <topology evidence="21">GPI-anchor</topology>
    </subcellularLocation>
</comment>
<dbReference type="FunFam" id="3.40.720.10:FF:000008">
    <property type="entry name" value="Alkaline phosphatase"/>
    <property type="match status" value="1"/>
</dbReference>
<evidence type="ECO:0000256" key="30">
    <source>
        <dbReference type="RuleBase" id="RU003947"/>
    </source>
</evidence>
<gene>
    <name evidence="32" type="ORF">NDU88_008479</name>
</gene>
<dbReference type="PANTHER" id="PTHR11596:SF74">
    <property type="entry name" value="ALKALINE PHOSPHATASE, TISSUE-NONSPECIFIC ISOZYME"/>
    <property type="match status" value="1"/>
</dbReference>
<comment type="subunit">
    <text evidence="4">Homodimer.</text>
</comment>
<feature type="binding site" evidence="28">
    <location>
        <position position="454"/>
    </location>
    <ligand>
        <name>Zn(2+)</name>
        <dbReference type="ChEBI" id="CHEBI:29105"/>
        <label>2</label>
    </ligand>
</feature>
<evidence type="ECO:0000256" key="18">
    <source>
        <dbReference type="ARBA" id="ARBA00023288"/>
    </source>
</evidence>
<dbReference type="InterPro" id="IPR001952">
    <property type="entry name" value="Alkaline_phosphatase"/>
</dbReference>
<keyword evidence="6" id="KW-0597">Phosphoprotein</keyword>
<feature type="signal peptide" evidence="31">
    <location>
        <begin position="1"/>
        <end position="17"/>
    </location>
</feature>
<dbReference type="PANTHER" id="PTHR11596">
    <property type="entry name" value="ALKALINE PHOSPHATASE"/>
    <property type="match status" value="1"/>
</dbReference>
<name>A0AAV7QNM3_PLEWA</name>
<evidence type="ECO:0000256" key="13">
    <source>
        <dbReference type="ARBA" id="ARBA00022837"/>
    </source>
</evidence>
<comment type="catalytic activity">
    <reaction evidence="26">
        <text>ADP + H2O = AMP + phosphate + H(+)</text>
        <dbReference type="Rhea" id="RHEA:61436"/>
        <dbReference type="ChEBI" id="CHEBI:15377"/>
        <dbReference type="ChEBI" id="CHEBI:15378"/>
        <dbReference type="ChEBI" id="CHEBI:43474"/>
        <dbReference type="ChEBI" id="CHEBI:456215"/>
        <dbReference type="ChEBI" id="CHEBI:456216"/>
    </reaction>
    <physiologicalReaction direction="left-to-right" evidence="26">
        <dbReference type="Rhea" id="RHEA:61437"/>
    </physiologicalReaction>
</comment>
<feature type="binding site" evidence="28">
    <location>
        <position position="60"/>
    </location>
    <ligand>
        <name>Mg(2+)</name>
        <dbReference type="ChEBI" id="CHEBI:18420"/>
    </ligand>
</feature>
<dbReference type="SUPFAM" id="SSF53649">
    <property type="entry name" value="Alkaline phosphatase-like"/>
    <property type="match status" value="1"/>
</dbReference>
<dbReference type="AlphaFoldDB" id="A0AAV7QNM3"/>
<feature type="binding site" evidence="28">
    <location>
        <position position="332"/>
    </location>
    <ligand>
        <name>Mg(2+)</name>
        <dbReference type="ChEBI" id="CHEBI:18420"/>
    </ligand>
</feature>
<keyword evidence="17" id="KW-0325">Glycoprotein</keyword>
<evidence type="ECO:0000313" key="33">
    <source>
        <dbReference type="Proteomes" id="UP001066276"/>
    </source>
</evidence>
<feature type="active site" description="Phosphoserine intermediate" evidence="27">
    <location>
        <position position="110"/>
    </location>
</feature>
<evidence type="ECO:0000256" key="23">
    <source>
        <dbReference type="ARBA" id="ARBA00048778"/>
    </source>
</evidence>
<feature type="binding site" evidence="28">
    <location>
        <position position="378"/>
    </location>
    <ligand>
        <name>Zn(2+)</name>
        <dbReference type="ChEBI" id="CHEBI:29105"/>
        <label>2</label>
    </ligand>
</feature>
<evidence type="ECO:0000256" key="15">
    <source>
        <dbReference type="ARBA" id="ARBA00023136"/>
    </source>
</evidence>
<comment type="catalytic activity">
    <reaction evidence="24">
        <text>phosphoethanolamine + H2O = ethanolamine + phosphate</text>
        <dbReference type="Rhea" id="RHEA:16089"/>
        <dbReference type="ChEBI" id="CHEBI:15377"/>
        <dbReference type="ChEBI" id="CHEBI:43474"/>
        <dbReference type="ChEBI" id="CHEBI:57603"/>
        <dbReference type="ChEBI" id="CHEBI:58190"/>
    </reaction>
    <physiologicalReaction direction="left-to-right" evidence="24">
        <dbReference type="Rhea" id="RHEA:16090"/>
    </physiologicalReaction>
</comment>
<dbReference type="GO" id="GO:0005886">
    <property type="term" value="C:plasma membrane"/>
    <property type="evidence" value="ECO:0007669"/>
    <property type="project" value="UniProtKB-SubCell"/>
</dbReference>
<dbReference type="GO" id="GO:0031214">
    <property type="term" value="P:biomineral tissue development"/>
    <property type="evidence" value="ECO:0007669"/>
    <property type="project" value="UniProtKB-KW"/>
</dbReference>
<keyword evidence="5" id="KW-1003">Cell membrane</keyword>
<sequence length="526" mass="57303">MKALLIPLLMKISLAIADFPDREKDPNYWRDSAQKTLQQSLELQVLNTNVAKNGIIFLGDGMGVATVTAARIRKGQLAGQPGEEIQLEMDKFPFVALSKTYNTDQQVPDSAGTGTAFLCGVKTNMGTLGVSAAAVRGQCNTTKGNEVDSILKWAKAAGKSVGLVTTTRVQHATPGAAYAHVVNRDWFSDSDMPQEARAQGCTDIAWQLIENIPDMEVILGGGRKYMFPNGTADVEYPKDPAANGTRLDGEDLVKVWAERKHAQKRAHYVWNRTALLNLNTDNVDYLMGLFEPGDLMFELERENSTDPSLTEMVGVAIRILKKNPNGFFLLVEGGRIDHAHHAGKAQLSLHEAIEMDNAIGLADKMTSEIDTLTVVTADHSHVFTIGGNPRRGNSIFGLAPDLSDIDGKPYTTLLYGNGPGYKLVNGSRENISSVDTTNKNYGAQAAVPLGHETHGGEDVAIFAKGPMAHLLHGVREQNYIPHAMAYATCIGQNLNHCELDYQKDRAMQPTASAYTLLVLALLWYLL</sequence>
<evidence type="ECO:0000313" key="32">
    <source>
        <dbReference type="EMBL" id="KAJ1142152.1"/>
    </source>
</evidence>
<feature type="binding site" evidence="28">
    <location>
        <position position="379"/>
    </location>
    <ligand>
        <name>Zn(2+)</name>
        <dbReference type="ChEBI" id="CHEBI:29105"/>
        <label>2</label>
    </ligand>
</feature>
<evidence type="ECO:0000256" key="25">
    <source>
        <dbReference type="ARBA" id="ARBA00049444"/>
    </source>
</evidence>
<evidence type="ECO:0000256" key="1">
    <source>
        <dbReference type="ARBA" id="ARBA00001913"/>
    </source>
</evidence>
<evidence type="ECO:0000256" key="31">
    <source>
        <dbReference type="SAM" id="SignalP"/>
    </source>
</evidence>
<keyword evidence="16" id="KW-1015">Disulfide bond</keyword>
<evidence type="ECO:0000256" key="28">
    <source>
        <dbReference type="PIRSR" id="PIRSR601952-2"/>
    </source>
</evidence>
<evidence type="ECO:0000256" key="17">
    <source>
        <dbReference type="ARBA" id="ARBA00023180"/>
    </source>
</evidence>
<evidence type="ECO:0000256" key="29">
    <source>
        <dbReference type="RuleBase" id="RU003946"/>
    </source>
</evidence>
<feature type="binding site" evidence="28">
    <location>
        <position position="60"/>
    </location>
    <ligand>
        <name>Zn(2+)</name>
        <dbReference type="ChEBI" id="CHEBI:29105"/>
        <label>2</label>
    </ligand>
</feature>
<reference evidence="32" key="1">
    <citation type="journal article" date="2022" name="bioRxiv">
        <title>Sequencing and chromosome-scale assembly of the giantPleurodeles waltlgenome.</title>
        <authorList>
            <person name="Brown T."/>
            <person name="Elewa A."/>
            <person name="Iarovenko S."/>
            <person name="Subramanian E."/>
            <person name="Araus A.J."/>
            <person name="Petzold A."/>
            <person name="Susuki M."/>
            <person name="Suzuki K.-i.T."/>
            <person name="Hayashi T."/>
            <person name="Toyoda A."/>
            <person name="Oliveira C."/>
            <person name="Osipova E."/>
            <person name="Leigh N.D."/>
            <person name="Simon A."/>
            <person name="Yun M.H."/>
        </authorList>
    </citation>
    <scope>NUCLEOTIDE SEQUENCE</scope>
    <source>
        <strain evidence="32">20211129_DDA</strain>
        <tissue evidence="32">Liver</tissue>
    </source>
</reference>
<keyword evidence="10 31" id="KW-0732">Signal</keyword>
<feature type="binding site" evidence="28">
    <location>
        <position position="173"/>
    </location>
    <ligand>
        <name>Mg(2+)</name>
        <dbReference type="ChEBI" id="CHEBI:18420"/>
    </ligand>
</feature>
<comment type="catalytic activity">
    <reaction evidence="20">
        <text>AMP + H2O = adenosine + phosphate</text>
        <dbReference type="Rhea" id="RHEA:29375"/>
        <dbReference type="ChEBI" id="CHEBI:15377"/>
        <dbReference type="ChEBI" id="CHEBI:16335"/>
        <dbReference type="ChEBI" id="CHEBI:43474"/>
        <dbReference type="ChEBI" id="CHEBI:456215"/>
    </reaction>
    <physiologicalReaction direction="left-to-right" evidence="20">
        <dbReference type="Rhea" id="RHEA:29376"/>
    </physiologicalReaction>
</comment>
<protein>
    <recommendedName>
        <fullName evidence="30">Alkaline phosphatase</fullName>
        <ecNumber evidence="30">3.1.3.1</ecNumber>
    </recommendedName>
</protein>
<comment type="catalytic activity">
    <reaction evidence="22">
        <text>diphosphate + H2O = 2 phosphate + H(+)</text>
        <dbReference type="Rhea" id="RHEA:24576"/>
        <dbReference type="ChEBI" id="CHEBI:15377"/>
        <dbReference type="ChEBI" id="CHEBI:15378"/>
        <dbReference type="ChEBI" id="CHEBI:33019"/>
        <dbReference type="ChEBI" id="CHEBI:43474"/>
    </reaction>
    <physiologicalReaction direction="left-to-right" evidence="22">
        <dbReference type="Rhea" id="RHEA:24577"/>
    </physiologicalReaction>
</comment>
<evidence type="ECO:0000256" key="26">
    <source>
        <dbReference type="ARBA" id="ARBA00049526"/>
    </source>
</evidence>
<keyword evidence="13" id="KW-0106">Calcium</keyword>
<evidence type="ECO:0000256" key="8">
    <source>
        <dbReference type="ARBA" id="ARBA00022622"/>
    </source>
</evidence>
<keyword evidence="33" id="KW-1185">Reference proteome</keyword>
<keyword evidence="14 28" id="KW-0460">Magnesium</keyword>
<evidence type="ECO:0000256" key="3">
    <source>
        <dbReference type="ARBA" id="ARBA00005984"/>
    </source>
</evidence>
<evidence type="ECO:0000256" key="24">
    <source>
        <dbReference type="ARBA" id="ARBA00048929"/>
    </source>
</evidence>
<comment type="catalytic activity">
    <reaction evidence="25">
        <text>pyridoxal 5'-phosphate + H2O = pyridoxal + phosphate</text>
        <dbReference type="Rhea" id="RHEA:20533"/>
        <dbReference type="ChEBI" id="CHEBI:15377"/>
        <dbReference type="ChEBI" id="CHEBI:17310"/>
        <dbReference type="ChEBI" id="CHEBI:43474"/>
        <dbReference type="ChEBI" id="CHEBI:597326"/>
    </reaction>
    <physiologicalReaction direction="left-to-right" evidence="25">
        <dbReference type="Rhea" id="RHEA:20534"/>
    </physiologicalReaction>
</comment>
<evidence type="ECO:0000256" key="21">
    <source>
        <dbReference type="ARBA" id="ARBA00037828"/>
    </source>
</evidence>
<comment type="similarity">
    <text evidence="3 29">Belongs to the alkaline phosphatase family.</text>
</comment>
<dbReference type="CDD" id="cd16012">
    <property type="entry name" value="ALP"/>
    <property type="match status" value="1"/>
</dbReference>
<keyword evidence="9 28" id="KW-0479">Metal-binding</keyword>
<evidence type="ECO:0000256" key="5">
    <source>
        <dbReference type="ARBA" id="ARBA00022475"/>
    </source>
</evidence>
<feature type="binding site" evidence="28">
    <location>
        <position position="337"/>
    </location>
    <ligand>
        <name>Zn(2+)</name>
        <dbReference type="ChEBI" id="CHEBI:29105"/>
        <label>2</label>
    </ligand>
</feature>
<evidence type="ECO:0000256" key="22">
    <source>
        <dbReference type="ARBA" id="ARBA00048097"/>
    </source>
</evidence>
<dbReference type="GO" id="GO:0098552">
    <property type="term" value="C:side of membrane"/>
    <property type="evidence" value="ECO:0007669"/>
    <property type="project" value="UniProtKB-KW"/>
</dbReference>
<organism evidence="32 33">
    <name type="scientific">Pleurodeles waltl</name>
    <name type="common">Iberian ribbed newt</name>
    <dbReference type="NCBI Taxonomy" id="8319"/>
    <lineage>
        <taxon>Eukaryota</taxon>
        <taxon>Metazoa</taxon>
        <taxon>Chordata</taxon>
        <taxon>Craniata</taxon>
        <taxon>Vertebrata</taxon>
        <taxon>Euteleostomi</taxon>
        <taxon>Amphibia</taxon>
        <taxon>Batrachia</taxon>
        <taxon>Caudata</taxon>
        <taxon>Salamandroidea</taxon>
        <taxon>Salamandridae</taxon>
        <taxon>Pleurodelinae</taxon>
        <taxon>Pleurodeles</taxon>
    </lineage>
</organism>
<accession>A0AAV7QNM3</accession>
<evidence type="ECO:0000256" key="12">
    <source>
        <dbReference type="ARBA" id="ARBA00022833"/>
    </source>
</evidence>
<evidence type="ECO:0000256" key="7">
    <source>
        <dbReference type="ARBA" id="ARBA00022591"/>
    </source>
</evidence>
<evidence type="ECO:0000256" key="27">
    <source>
        <dbReference type="PIRSR" id="PIRSR601952-1"/>
    </source>
</evidence>
<dbReference type="Pfam" id="PF00245">
    <property type="entry name" value="Alk_phosphatase"/>
    <property type="match status" value="1"/>
</dbReference>
<dbReference type="InterPro" id="IPR017850">
    <property type="entry name" value="Alkaline_phosphatase_core_sf"/>
</dbReference>
<keyword evidence="15" id="KW-0472">Membrane</keyword>
<evidence type="ECO:0000256" key="14">
    <source>
        <dbReference type="ARBA" id="ARBA00022842"/>
    </source>
</evidence>
<comment type="catalytic activity">
    <reaction evidence="19">
        <text>a phosphate monoester + H2O = an alcohol + phosphate</text>
        <dbReference type="Rhea" id="RHEA:15017"/>
        <dbReference type="ChEBI" id="CHEBI:15377"/>
        <dbReference type="ChEBI" id="CHEBI:30879"/>
        <dbReference type="ChEBI" id="CHEBI:43474"/>
        <dbReference type="ChEBI" id="CHEBI:67140"/>
        <dbReference type="EC" id="3.1.3.1"/>
    </reaction>
    <physiologicalReaction direction="left-to-right" evidence="19">
        <dbReference type="Rhea" id="RHEA:15018"/>
    </physiologicalReaction>
</comment>
<dbReference type="GO" id="GO:0046872">
    <property type="term" value="F:metal ion binding"/>
    <property type="evidence" value="ECO:0007669"/>
    <property type="project" value="UniProtKB-KW"/>
</dbReference>
<comment type="caution">
    <text evidence="32">The sequence shown here is derived from an EMBL/GenBank/DDBJ whole genome shotgun (WGS) entry which is preliminary data.</text>
</comment>
<evidence type="ECO:0000256" key="19">
    <source>
        <dbReference type="ARBA" id="ARBA00036105"/>
    </source>
</evidence>
<dbReference type="PROSITE" id="PS00123">
    <property type="entry name" value="ALKALINE_PHOSPHATASE"/>
    <property type="match status" value="1"/>
</dbReference>
<evidence type="ECO:0000256" key="2">
    <source>
        <dbReference type="ARBA" id="ARBA00004609"/>
    </source>
</evidence>
<keyword evidence="8" id="KW-0336">GPI-anchor</keyword>
<dbReference type="SMART" id="SM00098">
    <property type="entry name" value="alkPPc"/>
    <property type="match status" value="1"/>
</dbReference>
<proteinExistence type="inferred from homology"/>
<keyword evidence="12 28" id="KW-0862">Zinc</keyword>
<comment type="cofactor">
    <cofactor evidence="28">
        <name>Mg(2+)</name>
        <dbReference type="ChEBI" id="CHEBI:18420"/>
    </cofactor>
    <text evidence="28">Binds 1 Mg(2+) ion.</text>
</comment>
<evidence type="ECO:0000256" key="16">
    <source>
        <dbReference type="ARBA" id="ARBA00023157"/>
    </source>
</evidence>
<dbReference type="GO" id="GO:0004035">
    <property type="term" value="F:alkaline phosphatase activity"/>
    <property type="evidence" value="ECO:0007669"/>
    <property type="project" value="UniProtKB-EC"/>
</dbReference>
<dbReference type="EC" id="3.1.3.1" evidence="30"/>
<dbReference type="Proteomes" id="UP001066276">
    <property type="component" value="Chromosome 6"/>
</dbReference>
<feature type="binding site" evidence="28">
    <location>
        <position position="341"/>
    </location>
    <ligand>
        <name>Zn(2+)</name>
        <dbReference type="ChEBI" id="CHEBI:29105"/>
        <label>2</label>
    </ligand>
</feature>
<feature type="binding site" evidence="28">
    <location>
        <position position="171"/>
    </location>
    <ligand>
        <name>Mg(2+)</name>
        <dbReference type="ChEBI" id="CHEBI:18420"/>
    </ligand>
</feature>
<comment type="cofactor">
    <cofactor evidence="1">
        <name>Ca(2+)</name>
        <dbReference type="ChEBI" id="CHEBI:29108"/>
    </cofactor>
</comment>
<keyword evidence="18" id="KW-0449">Lipoprotein</keyword>
<comment type="catalytic activity">
    <reaction evidence="23">
        <text>ATP + H2O = ADP + phosphate + H(+)</text>
        <dbReference type="Rhea" id="RHEA:13065"/>
        <dbReference type="ChEBI" id="CHEBI:15377"/>
        <dbReference type="ChEBI" id="CHEBI:15378"/>
        <dbReference type="ChEBI" id="CHEBI:30616"/>
        <dbReference type="ChEBI" id="CHEBI:43474"/>
        <dbReference type="ChEBI" id="CHEBI:456216"/>
    </reaction>
    <physiologicalReaction direction="left-to-right" evidence="23">
        <dbReference type="Rhea" id="RHEA:13066"/>
    </physiologicalReaction>
</comment>
<evidence type="ECO:0000256" key="11">
    <source>
        <dbReference type="ARBA" id="ARBA00022801"/>
    </source>
</evidence>
<evidence type="ECO:0000256" key="4">
    <source>
        <dbReference type="ARBA" id="ARBA00011738"/>
    </source>
</evidence>
<comment type="cofactor">
    <cofactor evidence="28">
        <name>Zn(2+)</name>
        <dbReference type="ChEBI" id="CHEBI:29105"/>
    </cofactor>
    <text evidence="28">Binds 2 Zn(2+) ions.</text>
</comment>
<dbReference type="Gene3D" id="3.40.720.10">
    <property type="entry name" value="Alkaline Phosphatase, subunit A"/>
    <property type="match status" value="1"/>
</dbReference>
<evidence type="ECO:0000256" key="6">
    <source>
        <dbReference type="ARBA" id="ARBA00022553"/>
    </source>
</evidence>
<keyword evidence="11 30" id="KW-0378">Hydrolase</keyword>
<feature type="chain" id="PRO_5043698082" description="Alkaline phosphatase" evidence="31">
    <location>
        <begin position="18"/>
        <end position="526"/>
    </location>
</feature>
<evidence type="ECO:0000256" key="10">
    <source>
        <dbReference type="ARBA" id="ARBA00022729"/>
    </source>
</evidence>
<keyword evidence="7" id="KW-0091">Biomineralization</keyword>
<dbReference type="PRINTS" id="PR00113">
    <property type="entry name" value="ALKPHPHTASE"/>
</dbReference>